<evidence type="ECO:0000313" key="2">
    <source>
        <dbReference type="EMBL" id="CBI11875.1"/>
    </source>
</evidence>
<proteinExistence type="predicted"/>
<gene>
    <name evidence="2" type="ORF">CARN7_2725</name>
</gene>
<organism evidence="2">
    <name type="scientific">mine drainage metagenome</name>
    <dbReference type="NCBI Taxonomy" id="410659"/>
    <lineage>
        <taxon>unclassified sequences</taxon>
        <taxon>metagenomes</taxon>
        <taxon>ecological metagenomes</taxon>
    </lineage>
</organism>
<comment type="caution">
    <text evidence="2">The sequence shown here is derived from an EMBL/GenBank/DDBJ whole genome shotgun (WGS) entry which is preliminary data.</text>
</comment>
<dbReference type="AlphaFoldDB" id="E6QXA1"/>
<dbReference type="EMBL" id="CABR01000175">
    <property type="protein sequence ID" value="CBI11875.1"/>
    <property type="molecule type" value="Genomic_DNA"/>
</dbReference>
<accession>E6QXA1</accession>
<name>E6QXA1_9ZZZZ</name>
<keyword evidence="1" id="KW-0812">Transmembrane</keyword>
<protein>
    <submittedName>
        <fullName evidence="2">Uncharacterized protein</fullName>
    </submittedName>
</protein>
<feature type="transmembrane region" description="Helical" evidence="1">
    <location>
        <begin position="31"/>
        <end position="48"/>
    </location>
</feature>
<sequence length="68" mass="7752">MTEVWGAVLTLQHLFLFIDQVTKKQLGSFDFQVTVLAIMLACCLIRCMKRPPLGAQARSSIYFTIFLQ</sequence>
<keyword evidence="1" id="KW-1133">Transmembrane helix</keyword>
<keyword evidence="1" id="KW-0472">Membrane</keyword>
<evidence type="ECO:0000256" key="1">
    <source>
        <dbReference type="SAM" id="Phobius"/>
    </source>
</evidence>
<reference evidence="2" key="1">
    <citation type="submission" date="2009-10" db="EMBL/GenBank/DDBJ databases">
        <title>Diversity of trophic interactions inside an arsenic-rich microbial ecosystem.</title>
        <authorList>
            <person name="Bertin P.N."/>
            <person name="Heinrich-Salmeron A."/>
            <person name="Pelletier E."/>
            <person name="Goulhen-Chollet F."/>
            <person name="Arsene-Ploetze F."/>
            <person name="Gallien S."/>
            <person name="Calteau A."/>
            <person name="Vallenet D."/>
            <person name="Casiot C."/>
            <person name="Chane-Woon-Ming B."/>
            <person name="Giloteaux L."/>
            <person name="Barakat M."/>
            <person name="Bonnefoy V."/>
            <person name="Bruneel O."/>
            <person name="Chandler M."/>
            <person name="Cleiss J."/>
            <person name="Duran R."/>
            <person name="Elbaz-Poulichet F."/>
            <person name="Fonknechten N."/>
            <person name="Lauga B."/>
            <person name="Mornico D."/>
            <person name="Ortet P."/>
            <person name="Schaeffer C."/>
            <person name="Siguier P."/>
            <person name="Alexander Thil Smith A."/>
            <person name="Van Dorsselaer A."/>
            <person name="Weissenbach J."/>
            <person name="Medigue C."/>
            <person name="Le Paslier D."/>
        </authorList>
    </citation>
    <scope>NUCLEOTIDE SEQUENCE</scope>
</reference>